<dbReference type="Proteomes" id="UP000694700">
    <property type="component" value="Unplaced"/>
</dbReference>
<evidence type="ECO:0000313" key="8">
    <source>
        <dbReference type="Ensembl" id="ENSCCRP00015051178.1"/>
    </source>
</evidence>
<dbReference type="Ensembl" id="ENSCCRT00015052893.1">
    <property type="protein sequence ID" value="ENSCCRP00015051178.1"/>
    <property type="gene ID" value="ENSCCRG00015021138.1"/>
</dbReference>
<feature type="transmembrane region" description="Helical" evidence="7">
    <location>
        <begin position="54"/>
        <end position="76"/>
    </location>
</feature>
<dbReference type="Pfam" id="PF10177">
    <property type="entry name" value="DUF2371"/>
    <property type="match status" value="1"/>
</dbReference>
<evidence type="ECO:0000256" key="7">
    <source>
        <dbReference type="SAM" id="Phobius"/>
    </source>
</evidence>
<accession>A0A8C1VFM6</accession>
<dbReference type="PANTHER" id="PTHR31815:SF2">
    <property type="entry name" value="TRANSMEMBRANE PROTEIN 200C"/>
    <property type="match status" value="1"/>
</dbReference>
<keyword evidence="5 7" id="KW-0472">Membrane</keyword>
<comment type="similarity">
    <text evidence="2">Belongs to the TMEM200 family.</text>
</comment>
<dbReference type="GO" id="GO:0016020">
    <property type="term" value="C:membrane"/>
    <property type="evidence" value="ECO:0007669"/>
    <property type="project" value="UniProtKB-SubCell"/>
</dbReference>
<evidence type="ECO:0000256" key="1">
    <source>
        <dbReference type="ARBA" id="ARBA00004141"/>
    </source>
</evidence>
<proteinExistence type="inferred from homology"/>
<sequence length="438" mass="48417">MIATGGLLRISARRQDSLRAKNRAENKRKRKEKKKRKNEVVVVKGKLKLCSVSGLVAAIGILVLLVGVAMAVLGYWPKESPLYPGLMNTQRTHESRESVNVTTFSAFINRYLYSDKMKVFGPLIMGIGIFLFICANAVLHENRDKKTKIINIRDIYSTVIDIHSLRSKESAPLNGFVNCCQSKDTKSNGSPHKGSWPSPGSERHDAGSMIPSRRPSTTIPRVSSLERQSFTDTVYSIYRDQNRISTAEPELKQWETRSIVSPSVNAFTLPMMKLNHRGVLDAEAICRRLEDLVASRTITRAKVEPAQTHPELLQDSVEVYRSSGSLQGAPRVSLQGSQVQLLLSGSPGRKATGSHLSLSALSDHSRCVDLDICPSTPTVARSRRLSCPRLEGLSSGGYTKLEGLGGESFEQYSKKQKLIMVSQSDTTLEDVEMESVEV</sequence>
<evidence type="ECO:0000256" key="5">
    <source>
        <dbReference type="ARBA" id="ARBA00023136"/>
    </source>
</evidence>
<comment type="subcellular location">
    <subcellularLocation>
        <location evidence="1">Membrane</location>
        <topology evidence="1">Multi-pass membrane protein</topology>
    </subcellularLocation>
</comment>
<name>A0A8C1VFM6_CYPCA</name>
<dbReference type="PANTHER" id="PTHR31815">
    <property type="entry name" value="AGAP005329-PA"/>
    <property type="match status" value="1"/>
</dbReference>
<dbReference type="InterPro" id="IPR018787">
    <property type="entry name" value="DUF2371_TMEM200"/>
</dbReference>
<evidence type="ECO:0000256" key="4">
    <source>
        <dbReference type="ARBA" id="ARBA00022989"/>
    </source>
</evidence>
<keyword evidence="4 7" id="KW-1133">Transmembrane helix</keyword>
<protein>
    <submittedName>
        <fullName evidence="8">Transmembrane protein 200C</fullName>
    </submittedName>
</protein>
<evidence type="ECO:0000256" key="2">
    <source>
        <dbReference type="ARBA" id="ARBA00005308"/>
    </source>
</evidence>
<keyword evidence="3 7" id="KW-0812">Transmembrane</keyword>
<feature type="transmembrane region" description="Helical" evidence="7">
    <location>
        <begin position="119"/>
        <end position="139"/>
    </location>
</feature>
<reference evidence="8" key="1">
    <citation type="submission" date="2025-08" db="UniProtKB">
        <authorList>
            <consortium name="Ensembl"/>
        </authorList>
    </citation>
    <scope>IDENTIFICATION</scope>
</reference>
<feature type="compositionally biased region" description="Basic residues" evidence="6">
    <location>
        <begin position="26"/>
        <end position="37"/>
    </location>
</feature>
<feature type="region of interest" description="Disordered" evidence="6">
    <location>
        <begin position="18"/>
        <end position="37"/>
    </location>
</feature>
<evidence type="ECO:0000256" key="6">
    <source>
        <dbReference type="SAM" id="MobiDB-lite"/>
    </source>
</evidence>
<feature type="region of interest" description="Disordered" evidence="6">
    <location>
        <begin position="182"/>
        <end position="220"/>
    </location>
</feature>
<dbReference type="AlphaFoldDB" id="A0A8C1VFM6"/>
<organism evidence="8 9">
    <name type="scientific">Cyprinus carpio</name>
    <name type="common">Common carp</name>
    <dbReference type="NCBI Taxonomy" id="7962"/>
    <lineage>
        <taxon>Eukaryota</taxon>
        <taxon>Metazoa</taxon>
        <taxon>Chordata</taxon>
        <taxon>Craniata</taxon>
        <taxon>Vertebrata</taxon>
        <taxon>Euteleostomi</taxon>
        <taxon>Actinopterygii</taxon>
        <taxon>Neopterygii</taxon>
        <taxon>Teleostei</taxon>
        <taxon>Ostariophysi</taxon>
        <taxon>Cypriniformes</taxon>
        <taxon>Cyprinidae</taxon>
        <taxon>Cyprininae</taxon>
        <taxon>Cyprinus</taxon>
    </lineage>
</organism>
<evidence type="ECO:0000313" key="9">
    <source>
        <dbReference type="Proteomes" id="UP000694700"/>
    </source>
</evidence>
<evidence type="ECO:0000256" key="3">
    <source>
        <dbReference type="ARBA" id="ARBA00022692"/>
    </source>
</evidence>